<accession>A0A067SQ41</accession>
<dbReference type="InterPro" id="IPR032675">
    <property type="entry name" value="LRR_dom_sf"/>
</dbReference>
<name>A0A067SQ41_GALM3</name>
<dbReference type="OrthoDB" id="2984131at2759"/>
<dbReference type="STRING" id="685588.A0A067SQ41"/>
<gene>
    <name evidence="1" type="ORF">GALMADRAFT_74025</name>
</gene>
<reference evidence="2" key="1">
    <citation type="journal article" date="2014" name="Proc. Natl. Acad. Sci. U.S.A.">
        <title>Extensive sampling of basidiomycete genomes demonstrates inadequacy of the white-rot/brown-rot paradigm for wood decay fungi.</title>
        <authorList>
            <person name="Riley R."/>
            <person name="Salamov A.A."/>
            <person name="Brown D.W."/>
            <person name="Nagy L.G."/>
            <person name="Floudas D."/>
            <person name="Held B.W."/>
            <person name="Levasseur A."/>
            <person name="Lombard V."/>
            <person name="Morin E."/>
            <person name="Otillar R."/>
            <person name="Lindquist E.A."/>
            <person name="Sun H."/>
            <person name="LaButti K.M."/>
            <person name="Schmutz J."/>
            <person name="Jabbour D."/>
            <person name="Luo H."/>
            <person name="Baker S.E."/>
            <person name="Pisabarro A.G."/>
            <person name="Walton J.D."/>
            <person name="Blanchette R.A."/>
            <person name="Henrissat B."/>
            <person name="Martin F."/>
            <person name="Cullen D."/>
            <person name="Hibbett D.S."/>
            <person name="Grigoriev I.V."/>
        </authorList>
    </citation>
    <scope>NUCLEOTIDE SEQUENCE [LARGE SCALE GENOMIC DNA]</scope>
    <source>
        <strain evidence="2">CBS 339.88</strain>
    </source>
</reference>
<evidence type="ECO:0000313" key="2">
    <source>
        <dbReference type="Proteomes" id="UP000027222"/>
    </source>
</evidence>
<sequence>MSNLQINGDVYSHLFSYVSSPADLLAVSLASKELSSLAEPELVYRSIRCRLDNNAVWEHLIANPSHASRVRELEIQRENLSGYGPLDETERFAGKYSNFQESEDTIERKPVTRQQVEASERLLIQALHVMVNLESFTWDRWVPVINVGHEVLGPENENTKDADTVPETHQEDIWTALRDYTQIRRLRLVDLGAQEAVFPNAHRIFDSAMFTLGNLTHVDLKVYYYPSDDEVQVGNVVGNADDDDEEERDLLPGRVDISRLQTFLLQWAQTFSLTLAIFDRRFFNFGGNPFTDLSPIFSSAHWPSFSHLSLSDIIVDAGVITTFLNNHPSIRSLAGHLSMSDDKLPDVPFSLDIPAMSHDAFANLETLRFPPALARQFLQVYKRSPSIREIGTLEPCDWDAVEEEEDEYNPAFDAVWGVPTSEPSQDSDDVGENRHGNLLEGLTNLRSLTVRDVHSLAQFEELAKSTPNLEVLQFEGHCLTTLYKMETPHHELLPYLSKWPRLTEFRAFNLWPSNASELPPEAISAIVEDITTACPSLTEVSWIDGSAARLVKDENGSAILEFASGKHTAKGKEYKKCIS</sequence>
<dbReference type="AlphaFoldDB" id="A0A067SQ41"/>
<evidence type="ECO:0000313" key="1">
    <source>
        <dbReference type="EMBL" id="KDR72167.1"/>
    </source>
</evidence>
<proteinExistence type="predicted"/>
<dbReference type="EMBL" id="KL142389">
    <property type="protein sequence ID" value="KDR72167.1"/>
    <property type="molecule type" value="Genomic_DNA"/>
</dbReference>
<dbReference type="SUPFAM" id="SSF52047">
    <property type="entry name" value="RNI-like"/>
    <property type="match status" value="1"/>
</dbReference>
<dbReference type="Proteomes" id="UP000027222">
    <property type="component" value="Unassembled WGS sequence"/>
</dbReference>
<dbReference type="Gene3D" id="3.80.10.10">
    <property type="entry name" value="Ribonuclease Inhibitor"/>
    <property type="match status" value="1"/>
</dbReference>
<evidence type="ECO:0008006" key="3">
    <source>
        <dbReference type="Google" id="ProtNLM"/>
    </source>
</evidence>
<dbReference type="HOGENOM" id="CLU_474904_0_0_1"/>
<protein>
    <recommendedName>
        <fullName evidence="3">F-box domain-containing protein</fullName>
    </recommendedName>
</protein>
<organism evidence="1 2">
    <name type="scientific">Galerina marginata (strain CBS 339.88)</name>
    <dbReference type="NCBI Taxonomy" id="685588"/>
    <lineage>
        <taxon>Eukaryota</taxon>
        <taxon>Fungi</taxon>
        <taxon>Dikarya</taxon>
        <taxon>Basidiomycota</taxon>
        <taxon>Agaricomycotina</taxon>
        <taxon>Agaricomycetes</taxon>
        <taxon>Agaricomycetidae</taxon>
        <taxon>Agaricales</taxon>
        <taxon>Agaricineae</taxon>
        <taxon>Strophariaceae</taxon>
        <taxon>Galerina</taxon>
    </lineage>
</organism>
<keyword evidence="2" id="KW-1185">Reference proteome</keyword>